<feature type="domain" description="Putative Flp pilus-assembly TadG-like N-terminal" evidence="1">
    <location>
        <begin position="38"/>
        <end position="83"/>
    </location>
</feature>
<keyword evidence="3" id="KW-1185">Reference proteome</keyword>
<dbReference type="Pfam" id="PF13400">
    <property type="entry name" value="Tad"/>
    <property type="match status" value="1"/>
</dbReference>
<evidence type="ECO:0000259" key="1">
    <source>
        <dbReference type="Pfam" id="PF13400"/>
    </source>
</evidence>
<protein>
    <submittedName>
        <fullName evidence="2">Putative Flp pilus-assembly TadE/G-like</fullName>
    </submittedName>
</protein>
<dbReference type="OrthoDB" id="7522752at2"/>
<accession>A0A1M5MRA2</accession>
<dbReference type="SUPFAM" id="SSF53300">
    <property type="entry name" value="vWA-like"/>
    <property type="match status" value="1"/>
</dbReference>
<name>A0A1M5MRA2_9RHOB</name>
<evidence type="ECO:0000313" key="3">
    <source>
        <dbReference type="Proteomes" id="UP000184221"/>
    </source>
</evidence>
<proteinExistence type="predicted"/>
<dbReference type="RefSeq" id="WP_072776033.1">
    <property type="nucleotide sequence ID" value="NZ_FQXC01000001.1"/>
</dbReference>
<dbReference type="EMBL" id="FQXC01000001">
    <property type="protein sequence ID" value="SHG79940.1"/>
    <property type="molecule type" value="Genomic_DNA"/>
</dbReference>
<organism evidence="2 3">
    <name type="scientific">Marivita hallyeonensis</name>
    <dbReference type="NCBI Taxonomy" id="996342"/>
    <lineage>
        <taxon>Bacteria</taxon>
        <taxon>Pseudomonadati</taxon>
        <taxon>Pseudomonadota</taxon>
        <taxon>Alphaproteobacteria</taxon>
        <taxon>Rhodobacterales</taxon>
        <taxon>Roseobacteraceae</taxon>
        <taxon>Marivita</taxon>
    </lineage>
</organism>
<gene>
    <name evidence="2" type="ORF">SAMN05443551_0625</name>
</gene>
<dbReference type="InterPro" id="IPR028087">
    <property type="entry name" value="Tad_N"/>
</dbReference>
<dbReference type="Proteomes" id="UP000184221">
    <property type="component" value="Unassembled WGS sequence"/>
</dbReference>
<dbReference type="AlphaFoldDB" id="A0A1M5MRA2"/>
<dbReference type="InterPro" id="IPR036465">
    <property type="entry name" value="vWFA_dom_sf"/>
</dbReference>
<sequence>MIGLSNLLPGLPVVKRKKAMLRSSVASQLNRFSRETDGNMSLFAISGAMMMMVFGGVGIDMIQSEVERTRLQNTLDRAVLAAADLEQRVDPALVVEDYFDKMLMPDALTSVTITEGLNYRSVTAEAREVFPTNFLKLLDVQEMQAVGISQAEERISEIEISLVLDISGSMGRDMKIENLRTAAKEFVDTVINNDDPGLTTISIVPYNATVNLGSTLAPLYNLTEEHDMSNCAIFPDEAFTSRSISPTAELQRLSHFDPYTTNKYTTVTPASWCPMDDYGNIVAHSNDKLGLKDFIDTLGAGGNTAIDLGMKWGVALLDPASRPVVNALIGSGDVVPEASGRPFAYDEPSALKIAVVMTDGMNTTQYDLAPEYASGMSNIYINDLGDTDPTNDRFSHKIDYDTYYWDHERNNSWNQRYQEQPDGGVNARRMSNAEVFARWGTRAFGNKFFRTPYYDGMVSYQEYYDAYYAYDPIVTGSEADARLSTICARAREADITVFAIGFEAPDEGQAAMRDCASSPAHYFPVEGLEISDAFQAIARTIDQLRLTQ</sequence>
<evidence type="ECO:0000313" key="2">
    <source>
        <dbReference type="EMBL" id="SHG79940.1"/>
    </source>
</evidence>
<reference evidence="2 3" key="1">
    <citation type="submission" date="2016-11" db="EMBL/GenBank/DDBJ databases">
        <authorList>
            <person name="Jaros S."/>
            <person name="Januszkiewicz K."/>
            <person name="Wedrychowicz H."/>
        </authorList>
    </citation>
    <scope>NUCLEOTIDE SEQUENCE [LARGE SCALE GENOMIC DNA]</scope>
    <source>
        <strain evidence="2 3">DSM 29431</strain>
    </source>
</reference>
<dbReference type="Gene3D" id="3.40.50.410">
    <property type="entry name" value="von Willebrand factor, type A domain"/>
    <property type="match status" value="1"/>
</dbReference>
<dbReference type="STRING" id="996342.SAMN05443551_0625"/>